<dbReference type="InterPro" id="IPR051908">
    <property type="entry name" value="Ribosomal_N-acetyltransferase"/>
</dbReference>
<sequence length="190" mass="20489">MEPVTLTSKRLLLRPLGPQDIDAVYEGAQDPAVQRWTTVPSPYTREDAEAFAGKIAPESWTTGTEYCFAIFPKDGGPLLALMGVMARGTGAAEIGFWAVAEHRGHGYTTEALGRLARWAFTELGIDRLEWRAEVGNTGSRKVAEKAGFTVEGTLRGAMLNKGTRRDSWVGALLPSDLGLPGALPYLPAQS</sequence>
<dbReference type="RefSeq" id="WP_189966074.1">
    <property type="nucleotide sequence ID" value="NZ_BMUA01000015.1"/>
</dbReference>
<gene>
    <name evidence="2" type="ORF">Sviol_41300</name>
</gene>
<dbReference type="Pfam" id="PF13302">
    <property type="entry name" value="Acetyltransf_3"/>
    <property type="match status" value="1"/>
</dbReference>
<dbReference type="EMBL" id="BNDY01000015">
    <property type="protein sequence ID" value="GHI39722.1"/>
    <property type="molecule type" value="Genomic_DNA"/>
</dbReference>
<protein>
    <submittedName>
        <fullName evidence="2">Acetyltransferase</fullName>
    </submittedName>
</protein>
<evidence type="ECO:0000313" key="3">
    <source>
        <dbReference type="Proteomes" id="UP001050808"/>
    </source>
</evidence>
<name>A0ABQ3QR16_9ACTN</name>
<proteinExistence type="predicted"/>
<dbReference type="Proteomes" id="UP001050808">
    <property type="component" value="Unassembled WGS sequence"/>
</dbReference>
<organism evidence="2 3">
    <name type="scientific">Streptomyces violascens</name>
    <dbReference type="NCBI Taxonomy" id="67381"/>
    <lineage>
        <taxon>Bacteria</taxon>
        <taxon>Bacillati</taxon>
        <taxon>Actinomycetota</taxon>
        <taxon>Actinomycetes</taxon>
        <taxon>Kitasatosporales</taxon>
        <taxon>Streptomycetaceae</taxon>
        <taxon>Streptomyces</taxon>
    </lineage>
</organism>
<dbReference type="PROSITE" id="PS51186">
    <property type="entry name" value="GNAT"/>
    <property type="match status" value="1"/>
</dbReference>
<dbReference type="Gene3D" id="3.40.630.30">
    <property type="match status" value="1"/>
</dbReference>
<evidence type="ECO:0000313" key="2">
    <source>
        <dbReference type="EMBL" id="GHI39722.1"/>
    </source>
</evidence>
<keyword evidence="3" id="KW-1185">Reference proteome</keyword>
<dbReference type="PANTHER" id="PTHR43441:SF10">
    <property type="entry name" value="ACETYLTRANSFERASE"/>
    <property type="match status" value="1"/>
</dbReference>
<evidence type="ECO:0000259" key="1">
    <source>
        <dbReference type="PROSITE" id="PS51186"/>
    </source>
</evidence>
<reference evidence="2" key="1">
    <citation type="submission" date="2024-05" db="EMBL/GenBank/DDBJ databases">
        <title>Whole genome shotgun sequence of Streptomyces violascens NBRC 12920.</title>
        <authorList>
            <person name="Komaki H."/>
            <person name="Tamura T."/>
        </authorList>
    </citation>
    <scope>NUCLEOTIDE SEQUENCE</scope>
    <source>
        <strain evidence="2">NBRC 12920</strain>
    </source>
</reference>
<feature type="domain" description="N-acetyltransferase" evidence="1">
    <location>
        <begin position="11"/>
        <end position="174"/>
    </location>
</feature>
<dbReference type="SUPFAM" id="SSF55729">
    <property type="entry name" value="Acyl-CoA N-acyltransferases (Nat)"/>
    <property type="match status" value="1"/>
</dbReference>
<comment type="caution">
    <text evidence="2">The sequence shown here is derived from an EMBL/GenBank/DDBJ whole genome shotgun (WGS) entry which is preliminary data.</text>
</comment>
<dbReference type="InterPro" id="IPR000182">
    <property type="entry name" value="GNAT_dom"/>
</dbReference>
<dbReference type="PANTHER" id="PTHR43441">
    <property type="entry name" value="RIBOSOMAL-PROTEIN-SERINE ACETYLTRANSFERASE"/>
    <property type="match status" value="1"/>
</dbReference>
<dbReference type="InterPro" id="IPR016181">
    <property type="entry name" value="Acyl_CoA_acyltransferase"/>
</dbReference>
<accession>A0ABQ3QR16</accession>